<dbReference type="Gene3D" id="3.40.50.2000">
    <property type="entry name" value="Glycogen Phosphorylase B"/>
    <property type="match status" value="2"/>
</dbReference>
<organism evidence="2">
    <name type="scientific">marine sediment metagenome</name>
    <dbReference type="NCBI Taxonomy" id="412755"/>
    <lineage>
        <taxon>unclassified sequences</taxon>
        <taxon>metagenomes</taxon>
        <taxon>ecological metagenomes</taxon>
    </lineage>
</organism>
<gene>
    <name evidence="2" type="ORF">S03H2_28392</name>
</gene>
<comment type="caution">
    <text evidence="2">The sequence shown here is derived from an EMBL/GenBank/DDBJ whole genome shotgun (WGS) entry which is preliminary data.</text>
</comment>
<feature type="non-terminal residue" evidence="2">
    <location>
        <position position="1"/>
    </location>
</feature>
<dbReference type="InterPro" id="IPR028098">
    <property type="entry name" value="Glyco_trans_4-like_N"/>
</dbReference>
<feature type="domain" description="Glycosyltransferase subfamily 4-like N-terminal" evidence="1">
    <location>
        <begin position="22"/>
        <end position="146"/>
    </location>
</feature>
<evidence type="ECO:0000313" key="2">
    <source>
        <dbReference type="EMBL" id="GAH56359.1"/>
    </source>
</evidence>
<reference evidence="2" key="1">
    <citation type="journal article" date="2014" name="Front. Microbiol.">
        <title>High frequency of phylogenetically diverse reductive dehalogenase-homologous genes in deep subseafloor sedimentary metagenomes.</title>
        <authorList>
            <person name="Kawai M."/>
            <person name="Futagami T."/>
            <person name="Toyoda A."/>
            <person name="Takaki Y."/>
            <person name="Nishi S."/>
            <person name="Hori S."/>
            <person name="Arai W."/>
            <person name="Tsubouchi T."/>
            <person name="Morono Y."/>
            <person name="Uchiyama I."/>
            <person name="Ito T."/>
            <person name="Fujiyama A."/>
            <person name="Inagaki F."/>
            <person name="Takami H."/>
        </authorList>
    </citation>
    <scope>NUCLEOTIDE SEQUENCE</scope>
    <source>
        <strain evidence="2">Expedition CK06-06</strain>
    </source>
</reference>
<dbReference type="SUPFAM" id="SSF53756">
    <property type="entry name" value="UDP-Glycosyltransferase/glycogen phosphorylase"/>
    <property type="match status" value="1"/>
</dbReference>
<dbReference type="EMBL" id="BARU01017102">
    <property type="protein sequence ID" value="GAH56359.1"/>
    <property type="molecule type" value="Genomic_DNA"/>
</dbReference>
<proteinExistence type="predicted"/>
<dbReference type="InterPro" id="IPR050194">
    <property type="entry name" value="Glycosyltransferase_grp1"/>
</dbReference>
<dbReference type="Pfam" id="PF13439">
    <property type="entry name" value="Glyco_transf_4"/>
    <property type="match status" value="1"/>
</dbReference>
<dbReference type="PANTHER" id="PTHR45947:SF3">
    <property type="entry name" value="SULFOQUINOVOSYL TRANSFERASE SQD2"/>
    <property type="match status" value="1"/>
</dbReference>
<dbReference type="AlphaFoldDB" id="X1HR94"/>
<name>X1HR94_9ZZZZ</name>
<evidence type="ECO:0000259" key="1">
    <source>
        <dbReference type="Pfam" id="PF13439"/>
    </source>
</evidence>
<dbReference type="GO" id="GO:0016757">
    <property type="term" value="F:glycosyltransferase activity"/>
    <property type="evidence" value="ECO:0007669"/>
    <property type="project" value="TreeGrafter"/>
</dbReference>
<protein>
    <recommendedName>
        <fullName evidence="1">Glycosyltransferase subfamily 4-like N-terminal domain-containing protein</fullName>
    </recommendedName>
</protein>
<dbReference type="PANTHER" id="PTHR45947">
    <property type="entry name" value="SULFOQUINOVOSYL TRANSFERASE SQD2"/>
    <property type="match status" value="1"/>
</dbReference>
<sequence>ENSKQIENGRQIGVSSIDGIKVTYFRRYFPYTLFFAPSLIPYIRKNISKFDVIHMQDFRTFLNVVAYFYAKKFGIPYVLSAHGSVLRSGYFPKQLKKWIFDIILGYKMLRNASRLIALSELEVKEYQSFGISKNMITIIPNAIDPEGVSNSLNPGYFKEKYKIKETFLISFVGRIHKIKGLDFPAILYFYFFVG</sequence>
<accession>X1HR94</accession>